<gene>
    <name evidence="2" type="ORF">N7U62_00920</name>
</gene>
<protein>
    <recommendedName>
        <fullName evidence="4">Chemotaxis phosphatase CheX</fullName>
    </recommendedName>
</protein>
<keyword evidence="1" id="KW-0145">Chemotaxis</keyword>
<dbReference type="Gene3D" id="3.40.1550.10">
    <property type="entry name" value="CheC-like"/>
    <property type="match status" value="1"/>
</dbReference>
<keyword evidence="3" id="KW-1185">Reference proteome</keyword>
<dbReference type="SUPFAM" id="SSF103039">
    <property type="entry name" value="CheC-like"/>
    <property type="match status" value="1"/>
</dbReference>
<evidence type="ECO:0008006" key="4">
    <source>
        <dbReference type="Google" id="ProtNLM"/>
    </source>
</evidence>
<organism evidence="2 3">
    <name type="scientific">Reichenbachiella ulvae</name>
    <dbReference type="NCBI Taxonomy" id="2980104"/>
    <lineage>
        <taxon>Bacteria</taxon>
        <taxon>Pseudomonadati</taxon>
        <taxon>Bacteroidota</taxon>
        <taxon>Cytophagia</taxon>
        <taxon>Cytophagales</taxon>
        <taxon>Reichenbachiellaceae</taxon>
        <taxon>Reichenbachiella</taxon>
    </lineage>
</organism>
<dbReference type="InterPro" id="IPR028976">
    <property type="entry name" value="CheC-like_sf"/>
</dbReference>
<name>A0ABT3CP17_9BACT</name>
<comment type="caution">
    <text evidence="2">The sequence shown here is derived from an EMBL/GenBank/DDBJ whole genome shotgun (WGS) entry which is preliminary data.</text>
</comment>
<dbReference type="Proteomes" id="UP001300692">
    <property type="component" value="Unassembled WGS sequence"/>
</dbReference>
<reference evidence="2 3" key="1">
    <citation type="submission" date="2022-10" db="EMBL/GenBank/DDBJ databases">
        <title>Comparative genomics and taxonomic characterization of three novel marine species of genus Reichenbachiella exhibiting antioxidant and polysaccharide degradation activities.</title>
        <authorList>
            <person name="Muhammad N."/>
            <person name="Lee Y.-J."/>
            <person name="Ko J."/>
            <person name="Kim S.-G."/>
        </authorList>
    </citation>
    <scope>NUCLEOTIDE SEQUENCE [LARGE SCALE GENOMIC DNA]</scope>
    <source>
        <strain evidence="2 3">ABR2-5</strain>
    </source>
</reference>
<evidence type="ECO:0000313" key="3">
    <source>
        <dbReference type="Proteomes" id="UP001300692"/>
    </source>
</evidence>
<dbReference type="RefSeq" id="WP_264135993.1">
    <property type="nucleotide sequence ID" value="NZ_JAOYOD010000001.1"/>
</dbReference>
<evidence type="ECO:0000256" key="1">
    <source>
        <dbReference type="ARBA" id="ARBA00022500"/>
    </source>
</evidence>
<proteinExistence type="predicted"/>
<evidence type="ECO:0000313" key="2">
    <source>
        <dbReference type="EMBL" id="MCV9385200.1"/>
    </source>
</evidence>
<sequence length="203" mass="22392">MSNTLDIENEIKTVINDSLNKTASSISAFLQSHATIVDTTYTFLEIEPSGYYSKQEEGKVVVLKTEVVGALSGINYVMLTKKEIENLCANSFIGDMEGEDSNQMKIEFLKEIENVLAAATISCFADCFRLDMFGDVPKIQAVHADHIDGLINNETGSLKAKILVKSKLNMPDLAIQPELLWFFNGAFVDKVMNRNGKAILATT</sequence>
<accession>A0ABT3CP17</accession>
<dbReference type="EMBL" id="JAOYOD010000001">
    <property type="protein sequence ID" value="MCV9385200.1"/>
    <property type="molecule type" value="Genomic_DNA"/>
</dbReference>